<evidence type="ECO:0000256" key="8">
    <source>
        <dbReference type="SAM" id="Phobius"/>
    </source>
</evidence>
<feature type="transmembrane region" description="Helical" evidence="8">
    <location>
        <begin position="234"/>
        <end position="253"/>
    </location>
</feature>
<evidence type="ECO:0000256" key="7">
    <source>
        <dbReference type="ARBA" id="ARBA00023136"/>
    </source>
</evidence>
<evidence type="ECO:0000256" key="3">
    <source>
        <dbReference type="ARBA" id="ARBA00022692"/>
    </source>
</evidence>
<proteinExistence type="predicted"/>
<feature type="domain" description="Pycsar effector protein" evidence="9">
    <location>
        <begin position="219"/>
        <end position="376"/>
    </location>
</feature>
<keyword evidence="5 8" id="KW-1133">Transmembrane helix</keyword>
<comment type="subcellular location">
    <subcellularLocation>
        <location evidence="1">Cell membrane</location>
    </subcellularLocation>
</comment>
<feature type="transmembrane region" description="Helical" evidence="8">
    <location>
        <begin position="265"/>
        <end position="285"/>
    </location>
</feature>
<evidence type="ECO:0000313" key="10">
    <source>
        <dbReference type="EMBL" id="SFU72415.1"/>
    </source>
</evidence>
<reference evidence="10 11" key="1">
    <citation type="submission" date="2016-10" db="EMBL/GenBank/DDBJ databases">
        <authorList>
            <person name="de Groot N.N."/>
        </authorList>
    </citation>
    <scope>NUCLEOTIDE SEQUENCE [LARGE SCALE GENOMIC DNA]</scope>
    <source>
        <strain evidence="10 11">CGMCC 1.12333</strain>
    </source>
</reference>
<dbReference type="STRING" id="1224947.SAMN05216480_11658"/>
<evidence type="ECO:0000256" key="4">
    <source>
        <dbReference type="ARBA" id="ARBA00022741"/>
    </source>
</evidence>
<dbReference type="InterPro" id="IPR043760">
    <property type="entry name" value="PycTM_dom"/>
</dbReference>
<organism evidence="10 11">
    <name type="scientific">Pustulibacterium marinum</name>
    <dbReference type="NCBI Taxonomy" id="1224947"/>
    <lineage>
        <taxon>Bacteria</taxon>
        <taxon>Pseudomonadati</taxon>
        <taxon>Bacteroidota</taxon>
        <taxon>Flavobacteriia</taxon>
        <taxon>Flavobacteriales</taxon>
        <taxon>Flavobacteriaceae</taxon>
        <taxon>Pustulibacterium</taxon>
    </lineage>
</organism>
<keyword evidence="11" id="KW-1185">Reference proteome</keyword>
<dbReference type="Pfam" id="PF18967">
    <property type="entry name" value="PycTM"/>
    <property type="match status" value="1"/>
</dbReference>
<dbReference type="RefSeq" id="WP_093026238.1">
    <property type="nucleotide sequence ID" value="NZ_FPBK01000016.1"/>
</dbReference>
<evidence type="ECO:0000256" key="5">
    <source>
        <dbReference type="ARBA" id="ARBA00022989"/>
    </source>
</evidence>
<keyword evidence="2" id="KW-1003">Cell membrane</keyword>
<evidence type="ECO:0000256" key="2">
    <source>
        <dbReference type="ARBA" id="ARBA00022475"/>
    </source>
</evidence>
<dbReference type="Proteomes" id="UP000199138">
    <property type="component" value="Unassembled WGS sequence"/>
</dbReference>
<name>A0A1I7IHP5_9FLAO</name>
<accession>A0A1I7IHP5</accession>
<evidence type="ECO:0000259" key="9">
    <source>
        <dbReference type="Pfam" id="PF18967"/>
    </source>
</evidence>
<evidence type="ECO:0000313" key="11">
    <source>
        <dbReference type="Proteomes" id="UP000199138"/>
    </source>
</evidence>
<dbReference type="AlphaFoldDB" id="A0A1I7IHP5"/>
<protein>
    <recommendedName>
        <fullName evidence="9">Pycsar effector protein domain-containing protein</fullName>
    </recommendedName>
</protein>
<gene>
    <name evidence="10" type="ORF">SAMN05216480_11658</name>
</gene>
<keyword evidence="3 8" id="KW-0812">Transmembrane</keyword>
<keyword evidence="7 8" id="KW-0472">Membrane</keyword>
<dbReference type="Gene3D" id="1.10.3210.10">
    <property type="entry name" value="Hypothetical protein af1432"/>
    <property type="match status" value="1"/>
</dbReference>
<evidence type="ECO:0000256" key="1">
    <source>
        <dbReference type="ARBA" id="ARBA00004236"/>
    </source>
</evidence>
<dbReference type="GO" id="GO:0051607">
    <property type="term" value="P:defense response to virus"/>
    <property type="evidence" value="ECO:0007669"/>
    <property type="project" value="UniProtKB-KW"/>
</dbReference>
<dbReference type="EMBL" id="FPBK01000016">
    <property type="protein sequence ID" value="SFU72415.1"/>
    <property type="molecule type" value="Genomic_DNA"/>
</dbReference>
<dbReference type="OrthoDB" id="5728337at2"/>
<feature type="transmembrane region" description="Helical" evidence="8">
    <location>
        <begin position="356"/>
        <end position="378"/>
    </location>
</feature>
<keyword evidence="4" id="KW-0547">Nucleotide-binding</keyword>
<dbReference type="SUPFAM" id="SSF109604">
    <property type="entry name" value="HD-domain/PDEase-like"/>
    <property type="match status" value="1"/>
</dbReference>
<dbReference type="GO" id="GO:0000166">
    <property type="term" value="F:nucleotide binding"/>
    <property type="evidence" value="ECO:0007669"/>
    <property type="project" value="UniProtKB-KW"/>
</dbReference>
<sequence>MNLLRSSKIYVNQYYNKNYNSFFLFHNYGLIVQLQTFLDDILKVETTLEKTVIEDLKIALWFHQIGYYEDFENAGNKSISIAEAFLKEQSISVERIDSILTFIKATKLDAVPENYLQKIIQDAAFSFLASKNFDEISTLWKEETNLVKGQEFSKQEWNTYVHSFFTKHHFYSDEALKTWNSQLKLNFISVLKSTKTSKKNKTAKVKKIDKGRDTVFRTTLRNHISLSDNADRKAHIILTVNSIVISIIFSRIFPKLDNPSNAFLYVPSLVFLGFTVASIILSIIATRPRITVGTFTKEQVKNKNVNLLFFGNFYRMKVQEFEWAMEQLLNDDEYIYKSLSKDLYYLGKVVAKKYRILQVTYAVFMIGIIVSSILYIVYFNMYN</sequence>
<evidence type="ECO:0000256" key="6">
    <source>
        <dbReference type="ARBA" id="ARBA00023118"/>
    </source>
</evidence>
<dbReference type="GO" id="GO:0005886">
    <property type="term" value="C:plasma membrane"/>
    <property type="evidence" value="ECO:0007669"/>
    <property type="project" value="UniProtKB-SubCell"/>
</dbReference>
<keyword evidence="6" id="KW-0051">Antiviral defense</keyword>